<dbReference type="EMBL" id="QOHR01000060">
    <property type="protein sequence ID" value="REC53485.1"/>
    <property type="molecule type" value="Genomic_DNA"/>
</dbReference>
<dbReference type="Pfam" id="PF01548">
    <property type="entry name" value="DEDD_Tnp_IS110"/>
    <property type="match status" value="1"/>
</dbReference>
<dbReference type="InterPro" id="IPR002525">
    <property type="entry name" value="Transp_IS110-like_N"/>
</dbReference>
<dbReference type="Pfam" id="PF02371">
    <property type="entry name" value="Transposase_20"/>
    <property type="match status" value="1"/>
</dbReference>
<dbReference type="NCBIfam" id="NF033542">
    <property type="entry name" value="transpos_IS110"/>
    <property type="match status" value="1"/>
</dbReference>
<dbReference type="PANTHER" id="PTHR33055:SF3">
    <property type="entry name" value="PUTATIVE TRANSPOSASE FOR IS117-RELATED"/>
    <property type="match status" value="1"/>
</dbReference>
<dbReference type="GO" id="GO:0006313">
    <property type="term" value="P:DNA transposition"/>
    <property type="evidence" value="ECO:0007669"/>
    <property type="project" value="InterPro"/>
</dbReference>
<dbReference type="InterPro" id="IPR003346">
    <property type="entry name" value="Transposase_20"/>
</dbReference>
<sequence length="342" mass="38118">MSEATIIGIDLLKRVFQLHGARDDGSVVFRKKLSRAQFMAFVAQHPRCVIAMEACATAHGWGREFEKLGHEVRLIPPIYVKPFVKRQKNDVADAEAIVEAASRPTMRFVPLKSEAQQARAMLFLTRQMFVGQRTQLINALRGHLAEHGLVAARGPAHLKRLADAIEDDGTALLQDVRELGRVYLEQIEGLNARIADLDRKMKCAAREDELVRRAQIMPGVGPITALAIETFAPELATFRRGRDFAAWLGLVPKQHSTGGKARLGKTSKMGQRDIRTLLVSGAMAVLQAVERFDTPNNDWLKRLLARKPRMVAAIALANKMARALWAMLTKQEDYRNPAAMMA</sequence>
<organism evidence="3 4">
    <name type="scientific">Rhodosalinus sediminis</name>
    <dbReference type="NCBI Taxonomy" id="1940533"/>
    <lineage>
        <taxon>Bacteria</taxon>
        <taxon>Pseudomonadati</taxon>
        <taxon>Pseudomonadota</taxon>
        <taxon>Alphaproteobacteria</taxon>
        <taxon>Rhodobacterales</taxon>
        <taxon>Paracoccaceae</taxon>
        <taxon>Rhodosalinus</taxon>
    </lineage>
</organism>
<dbReference type="GO" id="GO:0003677">
    <property type="term" value="F:DNA binding"/>
    <property type="evidence" value="ECO:0007669"/>
    <property type="project" value="InterPro"/>
</dbReference>
<dbReference type="AlphaFoldDB" id="A0A3D9BIX0"/>
<dbReference type="PANTHER" id="PTHR33055">
    <property type="entry name" value="TRANSPOSASE FOR INSERTION SEQUENCE ELEMENT IS1111A"/>
    <property type="match status" value="1"/>
</dbReference>
<feature type="domain" description="Transposase IS110-like N-terminal" evidence="1">
    <location>
        <begin position="7"/>
        <end position="146"/>
    </location>
</feature>
<evidence type="ECO:0000313" key="3">
    <source>
        <dbReference type="EMBL" id="REC53485.1"/>
    </source>
</evidence>
<dbReference type="GO" id="GO:0004803">
    <property type="term" value="F:transposase activity"/>
    <property type="evidence" value="ECO:0007669"/>
    <property type="project" value="InterPro"/>
</dbReference>
<dbReference type="Proteomes" id="UP000257131">
    <property type="component" value="Unassembled WGS sequence"/>
</dbReference>
<dbReference type="RefSeq" id="WP_115982129.1">
    <property type="nucleotide sequence ID" value="NZ_QOHR01000060.1"/>
</dbReference>
<dbReference type="OrthoDB" id="8261795at2"/>
<keyword evidence="4" id="KW-1185">Reference proteome</keyword>
<gene>
    <name evidence="3" type="ORF">DRV84_15005</name>
</gene>
<name>A0A3D9BIX0_9RHOB</name>
<comment type="caution">
    <text evidence="3">The sequence shown here is derived from an EMBL/GenBank/DDBJ whole genome shotgun (WGS) entry which is preliminary data.</text>
</comment>
<evidence type="ECO:0000259" key="2">
    <source>
        <dbReference type="Pfam" id="PF02371"/>
    </source>
</evidence>
<proteinExistence type="predicted"/>
<accession>A0A3D9BIX0</accession>
<feature type="domain" description="Transposase IS116/IS110/IS902 C-terminal" evidence="2">
    <location>
        <begin position="215"/>
        <end position="291"/>
    </location>
</feature>
<protein>
    <submittedName>
        <fullName evidence="3">IS110 family transposase</fullName>
    </submittedName>
</protein>
<evidence type="ECO:0000259" key="1">
    <source>
        <dbReference type="Pfam" id="PF01548"/>
    </source>
</evidence>
<evidence type="ECO:0000313" key="4">
    <source>
        <dbReference type="Proteomes" id="UP000257131"/>
    </source>
</evidence>
<reference evidence="3 4" key="1">
    <citation type="journal article" date="2017" name="Int. J. Syst. Evol. Microbiol.">
        <title>Rhodosalinus sediminis gen. nov., sp. nov., isolated from marine saltern.</title>
        <authorList>
            <person name="Guo L.Y."/>
            <person name="Ling S.K."/>
            <person name="Li C.M."/>
            <person name="Chen G.J."/>
            <person name="Du Z.J."/>
        </authorList>
    </citation>
    <scope>NUCLEOTIDE SEQUENCE [LARGE SCALE GENOMIC DNA]</scope>
    <source>
        <strain evidence="3 4">WDN1C137</strain>
    </source>
</reference>
<dbReference type="InterPro" id="IPR047650">
    <property type="entry name" value="Transpos_IS110"/>
</dbReference>